<dbReference type="AlphaFoldDB" id="A0A916WDQ9"/>
<keyword evidence="2" id="KW-1185">Reference proteome</keyword>
<reference evidence="1" key="1">
    <citation type="journal article" date="2014" name="Int. J. Syst. Evol. Microbiol.">
        <title>Complete genome sequence of Corynebacterium casei LMG S-19264T (=DSM 44701T), isolated from a smear-ripened cheese.</title>
        <authorList>
            <consortium name="US DOE Joint Genome Institute (JGI-PGF)"/>
            <person name="Walter F."/>
            <person name="Albersmeier A."/>
            <person name="Kalinowski J."/>
            <person name="Ruckert C."/>
        </authorList>
    </citation>
    <scope>NUCLEOTIDE SEQUENCE</scope>
    <source>
        <strain evidence="1">CGMCC 1.15082</strain>
    </source>
</reference>
<sequence>MGVTIKHYRASKLPAELRMGLPDDALVRVTVEPEPETRGPRNAKELEEQIERVRKTLKRTVTTEEAVARIRELRDEWDD</sequence>
<protein>
    <submittedName>
        <fullName evidence="1">Uncharacterized protein</fullName>
    </submittedName>
</protein>
<reference evidence="1" key="2">
    <citation type="submission" date="2020-09" db="EMBL/GenBank/DDBJ databases">
        <authorList>
            <person name="Sun Q."/>
            <person name="Zhou Y."/>
        </authorList>
    </citation>
    <scope>NUCLEOTIDE SEQUENCE</scope>
    <source>
        <strain evidence="1">CGMCC 1.15082</strain>
    </source>
</reference>
<dbReference type="EMBL" id="BMHH01000005">
    <property type="protein sequence ID" value="GGA89232.1"/>
    <property type="molecule type" value="Genomic_DNA"/>
</dbReference>
<organism evidence="1 2">
    <name type="scientific">Brucella endophytica</name>
    <dbReference type="NCBI Taxonomy" id="1963359"/>
    <lineage>
        <taxon>Bacteria</taxon>
        <taxon>Pseudomonadati</taxon>
        <taxon>Pseudomonadota</taxon>
        <taxon>Alphaproteobacteria</taxon>
        <taxon>Hyphomicrobiales</taxon>
        <taxon>Brucellaceae</taxon>
        <taxon>Brucella/Ochrobactrum group</taxon>
        <taxon>Brucella</taxon>
    </lineage>
</organism>
<evidence type="ECO:0000313" key="2">
    <source>
        <dbReference type="Proteomes" id="UP000646478"/>
    </source>
</evidence>
<dbReference type="RefSeq" id="WP_188823259.1">
    <property type="nucleotide sequence ID" value="NZ_BMHH01000005.1"/>
</dbReference>
<comment type="caution">
    <text evidence="1">The sequence shown here is derived from an EMBL/GenBank/DDBJ whole genome shotgun (WGS) entry which is preliminary data.</text>
</comment>
<gene>
    <name evidence="1" type="ORF">GCM10011491_16370</name>
</gene>
<name>A0A916WDQ9_9HYPH</name>
<dbReference type="Proteomes" id="UP000646478">
    <property type="component" value="Unassembled WGS sequence"/>
</dbReference>
<evidence type="ECO:0000313" key="1">
    <source>
        <dbReference type="EMBL" id="GGA89232.1"/>
    </source>
</evidence>
<accession>A0A916WDQ9</accession>
<proteinExistence type="predicted"/>